<name>A0ABY5Y1R9_9BACT</name>
<gene>
    <name evidence="1" type="ORF">JBF11_07735</name>
</gene>
<dbReference type="EMBL" id="CP065938">
    <property type="protein sequence ID" value="UWX05337.1"/>
    <property type="molecule type" value="Genomic_DNA"/>
</dbReference>
<dbReference type="GO" id="GO:0004519">
    <property type="term" value="F:endonuclease activity"/>
    <property type="evidence" value="ECO:0007669"/>
    <property type="project" value="UniProtKB-KW"/>
</dbReference>
<evidence type="ECO:0000313" key="2">
    <source>
        <dbReference type="Proteomes" id="UP001058120"/>
    </source>
</evidence>
<proteinExistence type="predicted"/>
<keyword evidence="1" id="KW-0540">Nuclease</keyword>
<sequence length="655" mass="77310">MPYPNIAYKSYCWSFGTTSFRTKNFSQKIETLLLLLDDFWKHPENVNQDWKGNQHLQSSFYDFMKEHKFLTGDAERKAKDAREKTSGLADIGLITQNRKLSKVGKKLLEISKNNDFTADNILSIPQDSYIYFMQMLKTYNEFEGEYVRPYFVLLFLLSKFEYLTYEEFTFLLPLCINQFSTEKIAEGIIQIRNNQKTIDDLIIEILFSMDNYLEAQTLFLNTPVNKELICVVGINRKSRTYDKAYYPFYLELKKVFLLGKEDIFPLYKATKDITIGKYWRSFLFSSQSERAIKSSGRELLNDTVFTSVQNETELKKLFFRFMHLFKAKATLADYFDLNRRYIKNTDIVLFEDSTVKLDIIPKHIFKNLESDLLRYAFTKTNTLHDNIPLNNIFPELSFNEQDFISAVNEELHIDAETVSEAQSAVEQYRYKKFNKMIDEKFSNENLIQLLEYFENREDEKINEYVTDNADIPTIFEYILGIIWYKVCERQGKILDYMKLSLEADLLPKTHAGGGEADIVYEYQETPHYPSHSLLLEATLANANSQRAMELEPVTRHLGQHILRNNNLKSYSVFVSNKLYINVISDFRLRKFYTWYDNSDNSHFVQGLKIIPLETSDLKTIIQNELTYKELYPHFERSYQSSNMEARSWYEDLKAF</sequence>
<organism evidence="1 2">
    <name type="scientific">Taurinivorans muris</name>
    <dbReference type="NCBI Taxonomy" id="2787751"/>
    <lineage>
        <taxon>Bacteria</taxon>
        <taxon>Pseudomonadati</taxon>
        <taxon>Thermodesulfobacteriota</taxon>
        <taxon>Desulfovibrionia</taxon>
        <taxon>Desulfovibrionales</taxon>
        <taxon>Desulfovibrionaceae</taxon>
        <taxon>Taurinivorans</taxon>
    </lineage>
</organism>
<dbReference type="Gene3D" id="3.40.91.50">
    <property type="match status" value="1"/>
</dbReference>
<accession>A0ABY5Y1R9</accession>
<reference evidence="1" key="1">
    <citation type="submission" date="2020-12" db="EMBL/GenBank/DDBJ databases">
        <title>Taurinivorans muris gen. nov., sp. nov., fundamental and realized metabolic niche of a ubiquitous sulfidogenic bacterium in the murine intestine.</title>
        <authorList>
            <person name="Ye H."/>
            <person name="Hanson B.T."/>
            <person name="Loy A."/>
        </authorList>
    </citation>
    <scope>NUCLEOTIDE SEQUENCE</scope>
    <source>
        <strain evidence="1">LT0009</strain>
    </source>
</reference>
<protein>
    <submittedName>
        <fullName evidence="1">AlwI family type II restriction endonuclease</fullName>
    </submittedName>
</protein>
<dbReference type="Pfam" id="PF09491">
    <property type="entry name" value="RE_AlwI"/>
    <property type="match status" value="1"/>
</dbReference>
<dbReference type="Proteomes" id="UP001058120">
    <property type="component" value="Chromosome"/>
</dbReference>
<dbReference type="RefSeq" id="WP_334314913.1">
    <property type="nucleotide sequence ID" value="NZ_CP065938.1"/>
</dbReference>
<evidence type="ECO:0000313" key="1">
    <source>
        <dbReference type="EMBL" id="UWX05337.1"/>
    </source>
</evidence>
<keyword evidence="1" id="KW-0255">Endonuclease</keyword>
<keyword evidence="2" id="KW-1185">Reference proteome</keyword>
<dbReference type="InterPro" id="IPR018573">
    <property type="entry name" value="Restrct_endonuc_II_AlwI"/>
</dbReference>
<keyword evidence="1" id="KW-0378">Hydrolase</keyword>